<reference evidence="20" key="3">
    <citation type="submission" date="2025-09" db="UniProtKB">
        <authorList>
            <consortium name="Ensembl"/>
        </authorList>
    </citation>
    <scope>IDENTIFICATION</scope>
</reference>
<dbReference type="CDD" id="cd14059">
    <property type="entry name" value="STKc_MAP3K12_13"/>
    <property type="match status" value="1"/>
</dbReference>
<keyword evidence="10 15" id="KW-0418">Kinase</keyword>
<feature type="compositionally biased region" description="Basic residues" evidence="18">
    <location>
        <begin position="543"/>
        <end position="555"/>
    </location>
</feature>
<evidence type="ECO:0000256" key="10">
    <source>
        <dbReference type="ARBA" id="ARBA00022777"/>
    </source>
</evidence>
<dbReference type="InterPro" id="IPR011009">
    <property type="entry name" value="Kinase-like_dom_sf"/>
</dbReference>
<gene>
    <name evidence="20" type="primary">MAP3K12</name>
</gene>
<feature type="region of interest" description="Disordered" evidence="18">
    <location>
        <begin position="624"/>
        <end position="832"/>
    </location>
</feature>
<dbReference type="Ensembl" id="ENSAOCT00000070040.1">
    <property type="protein sequence ID" value="ENSAOCP00000060335.1"/>
    <property type="gene ID" value="ENSAOCG00000011018.2"/>
</dbReference>
<dbReference type="InterPro" id="IPR017419">
    <property type="entry name" value="MAP3K12_MAP3K13"/>
</dbReference>
<evidence type="ECO:0000259" key="19">
    <source>
        <dbReference type="PROSITE" id="PS50011"/>
    </source>
</evidence>
<sequence>MSGTCIHEPRAPSPSLSGFSTPISEPPYRRLDGDTPACTPETDLTPTHVLKLHEHEACQCGGGAEAGHSPEAGAVRSQSENIRLQSGSGGFLEGLFGCLKPVWTMIGKAYSTEHKHSQEESWEVPFEEISDLQWVGSGAQGAVFLGKFHGEDVAVKKVRDIKETEIKHLRKLKHPNIITFKGVCTQAPCYCILMEYCAQGQLYEVLRAGRKITPSLLVDWSMGIAGGMNYLHLHKIIHRDLKSPNMLITHDDLVKISDFGTSKELSDKSTKMSFAGTVAWMAPEVIRNEPVSEKVDIWSFGVVLWEMLTGEIPYKDVDSSAIIWGVGNNSLQLPIPESCPDGFKILLRQCWNCKPRNRPSFRQILLHLDIASADVLSTPQETYFKSQAEWREEVKQHFEKIKSEGTCLHRLDEELINRRREELRHALDIREHYERKLERANNLYMELSAVMLQLELKEKELQRREQSLDKKYPGLFKHHSSRQGSSSNSMDKLIKKRNVPQKLPSGKRPDILKSEVIIPKMDSSVMQVTIPACPNRSSTSPSRSRRVKTRHRKPGKGSSGDLAGLKATQSSPNRDTTAQANSSTTNASKQLLEPSAALRGLSHEQQQRQLSSSSPDLICTTLEAEGQGKGEPSVGGSPDSPCGRGAAAGRGSLGSPRLPHDGEDKEEGAGAVRLPRGASGGIGSQHLTPSAILYRAAITRKQRRGVSSEEEEGEVDSEVELPRRRRPTSITKCQSVSTFSSENLSVSDGEEGHTTDHSHSGTPDVVSTNTDDRLDDRSDDLLSQGSEIPADNTDPAQASDGLSERDGALGQGKAQLDAGQNPNEVVSIENLSPPCPTTVIKCC</sequence>
<evidence type="ECO:0000256" key="6">
    <source>
        <dbReference type="ARBA" id="ARBA00022527"/>
    </source>
</evidence>
<evidence type="ECO:0000256" key="9">
    <source>
        <dbReference type="ARBA" id="ARBA00022741"/>
    </source>
</evidence>
<evidence type="ECO:0000256" key="15">
    <source>
        <dbReference type="PIRNR" id="PIRNR038165"/>
    </source>
</evidence>
<dbReference type="FunFam" id="1.10.510.10:FF:000087">
    <property type="entry name" value="Mitogen-activated protein kinase kinase kinase 12"/>
    <property type="match status" value="1"/>
</dbReference>
<dbReference type="PIRSF" id="PIRSF038165">
    <property type="entry name" value="MAPKKK12_MAPKKK13"/>
    <property type="match status" value="1"/>
</dbReference>
<reference evidence="20" key="2">
    <citation type="submission" date="2025-08" db="UniProtKB">
        <authorList>
            <consortium name="Ensembl"/>
        </authorList>
    </citation>
    <scope>IDENTIFICATION</scope>
</reference>
<reference evidence="20 21" key="1">
    <citation type="submission" date="2022-01" db="EMBL/GenBank/DDBJ databases">
        <title>A chromosome-scale genome assembly of the false clownfish, Amphiprion ocellaris.</title>
        <authorList>
            <person name="Ryu T."/>
        </authorList>
    </citation>
    <scope>NUCLEOTIDE SEQUENCE [LARGE SCALE GENOMIC DNA]</scope>
</reference>
<feature type="compositionally biased region" description="Basic and acidic residues" evidence="18">
    <location>
        <begin position="770"/>
        <end position="780"/>
    </location>
</feature>
<dbReference type="PANTHER" id="PTHR44329">
    <property type="entry name" value="SERINE/THREONINE-PROTEIN KINASE TNNI3K-RELATED"/>
    <property type="match status" value="1"/>
</dbReference>
<proteinExistence type="inferred from homology"/>
<feature type="region of interest" description="Disordered" evidence="18">
    <location>
        <begin position="529"/>
        <end position="588"/>
    </location>
</feature>
<feature type="compositionally biased region" description="Basic and acidic residues" evidence="18">
    <location>
        <begin position="750"/>
        <end position="759"/>
    </location>
</feature>
<dbReference type="PROSITE" id="PS50011">
    <property type="entry name" value="PROTEIN_KINASE_DOM"/>
    <property type="match status" value="1"/>
</dbReference>
<feature type="compositionally biased region" description="Low complexity" evidence="18">
    <location>
        <begin position="576"/>
        <end position="588"/>
    </location>
</feature>
<accession>A0AAQ5Z9B6</accession>
<evidence type="ECO:0000256" key="8">
    <source>
        <dbReference type="ARBA" id="ARBA00022737"/>
    </source>
</evidence>
<evidence type="ECO:0000256" key="17">
    <source>
        <dbReference type="PIRSR" id="PIRSR038165-51"/>
    </source>
</evidence>
<dbReference type="InterPro" id="IPR000719">
    <property type="entry name" value="Prot_kinase_dom"/>
</dbReference>
<organism evidence="20 21">
    <name type="scientific">Amphiprion ocellaris</name>
    <name type="common">Clown anemonefish</name>
    <dbReference type="NCBI Taxonomy" id="80972"/>
    <lineage>
        <taxon>Eukaryota</taxon>
        <taxon>Metazoa</taxon>
        <taxon>Chordata</taxon>
        <taxon>Craniata</taxon>
        <taxon>Vertebrata</taxon>
        <taxon>Euteleostomi</taxon>
        <taxon>Actinopterygii</taxon>
        <taxon>Neopterygii</taxon>
        <taxon>Teleostei</taxon>
        <taxon>Neoteleostei</taxon>
        <taxon>Acanthomorphata</taxon>
        <taxon>Ovalentaria</taxon>
        <taxon>Pomacentridae</taxon>
        <taxon>Amphiprion</taxon>
    </lineage>
</organism>
<dbReference type="SMART" id="SM00220">
    <property type="entry name" value="S_TKc"/>
    <property type="match status" value="1"/>
</dbReference>
<comment type="catalytic activity">
    <reaction evidence="13">
        <text>L-threonyl-[protein] + ATP = O-phospho-L-threonyl-[protein] + ADP + H(+)</text>
        <dbReference type="Rhea" id="RHEA:46608"/>
        <dbReference type="Rhea" id="RHEA-COMP:11060"/>
        <dbReference type="Rhea" id="RHEA-COMP:11605"/>
        <dbReference type="ChEBI" id="CHEBI:15378"/>
        <dbReference type="ChEBI" id="CHEBI:30013"/>
        <dbReference type="ChEBI" id="CHEBI:30616"/>
        <dbReference type="ChEBI" id="CHEBI:61977"/>
        <dbReference type="ChEBI" id="CHEBI:456216"/>
        <dbReference type="EC" id="2.7.11.25"/>
    </reaction>
</comment>
<keyword evidence="7 15" id="KW-0808">Transferase</keyword>
<feature type="compositionally biased region" description="Polar residues" evidence="18">
    <location>
        <begin position="728"/>
        <end position="746"/>
    </location>
</feature>
<comment type="similarity">
    <text evidence="3 15">Belongs to the protein kinase superfamily. STE Ser/Thr protein kinase family. MAP kinase kinase kinase subfamily.</text>
</comment>
<dbReference type="SUPFAM" id="SSF56112">
    <property type="entry name" value="Protein kinase-like (PK-like)"/>
    <property type="match status" value="1"/>
</dbReference>
<dbReference type="GO" id="GO:0005737">
    <property type="term" value="C:cytoplasm"/>
    <property type="evidence" value="ECO:0007669"/>
    <property type="project" value="UniProtKB-SubCell"/>
</dbReference>
<keyword evidence="8" id="KW-0677">Repeat</keyword>
<comment type="catalytic activity">
    <reaction evidence="14">
        <text>L-seryl-[protein] + ATP = O-phospho-L-seryl-[protein] + ADP + H(+)</text>
        <dbReference type="Rhea" id="RHEA:17989"/>
        <dbReference type="Rhea" id="RHEA-COMP:9863"/>
        <dbReference type="Rhea" id="RHEA-COMP:11604"/>
        <dbReference type="ChEBI" id="CHEBI:15378"/>
        <dbReference type="ChEBI" id="CHEBI:29999"/>
        <dbReference type="ChEBI" id="CHEBI:30616"/>
        <dbReference type="ChEBI" id="CHEBI:83421"/>
        <dbReference type="ChEBI" id="CHEBI:456216"/>
        <dbReference type="EC" id="2.7.11.25"/>
    </reaction>
</comment>
<keyword evidence="11 15" id="KW-0067">ATP-binding</keyword>
<evidence type="ECO:0000313" key="21">
    <source>
        <dbReference type="Proteomes" id="UP001501940"/>
    </source>
</evidence>
<keyword evidence="5" id="KW-0963">Cytoplasm</keyword>
<dbReference type="Pfam" id="PF07714">
    <property type="entry name" value="PK_Tyr_Ser-Thr"/>
    <property type="match status" value="1"/>
</dbReference>
<feature type="region of interest" description="Disordered" evidence="18">
    <location>
        <begin position="1"/>
        <end position="34"/>
    </location>
</feature>
<dbReference type="InterPro" id="IPR051681">
    <property type="entry name" value="Ser/Thr_Kinases-Pseudokinases"/>
</dbReference>
<dbReference type="InterPro" id="IPR001245">
    <property type="entry name" value="Ser-Thr/Tyr_kinase_cat_dom"/>
</dbReference>
<dbReference type="PANTHER" id="PTHR44329:SF17">
    <property type="entry name" value="MITOGEN-ACTIVATED PROTEIN KINASE KINASE KINASE 12"/>
    <property type="match status" value="1"/>
</dbReference>
<dbReference type="InterPro" id="IPR008271">
    <property type="entry name" value="Ser/Thr_kinase_AS"/>
</dbReference>
<dbReference type="PROSITE" id="PS00108">
    <property type="entry name" value="PROTEIN_KINASE_ST"/>
    <property type="match status" value="1"/>
</dbReference>
<evidence type="ECO:0000256" key="3">
    <source>
        <dbReference type="ARBA" id="ARBA00006529"/>
    </source>
</evidence>
<evidence type="ECO:0000256" key="2">
    <source>
        <dbReference type="ARBA" id="ARBA00004496"/>
    </source>
</evidence>
<name>A0AAQ5Z9B6_AMPOC</name>
<dbReference type="Proteomes" id="UP001501940">
    <property type="component" value="Chromosome 8"/>
</dbReference>
<dbReference type="FunFam" id="3.30.200.20:FF:000095">
    <property type="entry name" value="Mitogen-activated protein kinase kinase kinase 12"/>
    <property type="match status" value="1"/>
</dbReference>
<dbReference type="Gene3D" id="1.10.510.10">
    <property type="entry name" value="Transferase(Phosphotransferase) domain 1"/>
    <property type="match status" value="1"/>
</dbReference>
<evidence type="ECO:0000256" key="13">
    <source>
        <dbReference type="ARBA" id="ARBA00047559"/>
    </source>
</evidence>
<dbReference type="Gene3D" id="3.30.200.20">
    <property type="entry name" value="Phosphorylase Kinase, domain 1"/>
    <property type="match status" value="1"/>
</dbReference>
<protein>
    <recommendedName>
        <fullName evidence="4 15">Mitogen-activated protein kinase kinase kinase</fullName>
        <ecNumber evidence="4 15">2.7.11.25</ecNumber>
    </recommendedName>
</protein>
<feature type="active site" description="Proton acceptor" evidence="16">
    <location>
        <position position="240"/>
    </location>
</feature>
<evidence type="ECO:0000256" key="11">
    <source>
        <dbReference type="ARBA" id="ARBA00022840"/>
    </source>
</evidence>
<keyword evidence="6 15" id="KW-0723">Serine/threonine-protein kinase</keyword>
<keyword evidence="9 15" id="KW-0547">Nucleotide-binding</keyword>
<feature type="region of interest" description="Disordered" evidence="18">
    <location>
        <begin position="468"/>
        <end position="492"/>
    </location>
</feature>
<evidence type="ECO:0000313" key="20">
    <source>
        <dbReference type="Ensembl" id="ENSAOCP00000060335.1"/>
    </source>
</evidence>
<evidence type="ECO:0000256" key="18">
    <source>
        <dbReference type="SAM" id="MobiDB-lite"/>
    </source>
</evidence>
<feature type="binding site" evidence="17">
    <location>
        <position position="156"/>
    </location>
    <ligand>
        <name>ATP</name>
        <dbReference type="ChEBI" id="CHEBI:30616"/>
    </ligand>
</feature>
<dbReference type="GO" id="GO:0005524">
    <property type="term" value="F:ATP binding"/>
    <property type="evidence" value="ECO:0007669"/>
    <property type="project" value="UniProtKB-KW"/>
</dbReference>
<evidence type="ECO:0000256" key="5">
    <source>
        <dbReference type="ARBA" id="ARBA00022490"/>
    </source>
</evidence>
<evidence type="ECO:0000256" key="12">
    <source>
        <dbReference type="ARBA" id="ARBA00023136"/>
    </source>
</evidence>
<comment type="subcellular location">
    <subcellularLocation>
        <location evidence="2">Cytoplasm</location>
    </subcellularLocation>
    <subcellularLocation>
        <location evidence="1">Membrane</location>
    </subcellularLocation>
</comment>
<keyword evidence="12" id="KW-0472">Membrane</keyword>
<dbReference type="AlphaFoldDB" id="A0AAQ5Z9B6"/>
<dbReference type="GO" id="GO:0016020">
    <property type="term" value="C:membrane"/>
    <property type="evidence" value="ECO:0007669"/>
    <property type="project" value="UniProtKB-SubCell"/>
</dbReference>
<evidence type="ECO:0000256" key="14">
    <source>
        <dbReference type="ARBA" id="ARBA00048329"/>
    </source>
</evidence>
<feature type="compositionally biased region" description="Polar residues" evidence="18">
    <location>
        <begin position="14"/>
        <end position="23"/>
    </location>
</feature>
<evidence type="ECO:0000256" key="16">
    <source>
        <dbReference type="PIRSR" id="PIRSR038165-50"/>
    </source>
</evidence>
<evidence type="ECO:0000256" key="1">
    <source>
        <dbReference type="ARBA" id="ARBA00004370"/>
    </source>
</evidence>
<keyword evidence="21" id="KW-1185">Reference proteome</keyword>
<dbReference type="GeneTree" id="ENSGT00940000159006"/>
<dbReference type="EC" id="2.7.11.25" evidence="4 15"/>
<feature type="domain" description="Protein kinase" evidence="19">
    <location>
        <begin position="129"/>
        <end position="370"/>
    </location>
</feature>
<evidence type="ECO:0000256" key="7">
    <source>
        <dbReference type="ARBA" id="ARBA00022679"/>
    </source>
</evidence>
<feature type="binding site" evidence="17">
    <location>
        <begin position="135"/>
        <end position="143"/>
    </location>
    <ligand>
        <name>ATP</name>
        <dbReference type="ChEBI" id="CHEBI:30616"/>
    </ligand>
</feature>
<dbReference type="GO" id="GO:0004709">
    <property type="term" value="F:MAP kinase kinase kinase activity"/>
    <property type="evidence" value="ECO:0007669"/>
    <property type="project" value="UniProtKB-EC"/>
</dbReference>
<dbReference type="PRINTS" id="PR00109">
    <property type="entry name" value="TYRKINASE"/>
</dbReference>
<feature type="compositionally biased region" description="Acidic residues" evidence="18">
    <location>
        <begin position="708"/>
        <end position="719"/>
    </location>
</feature>
<evidence type="ECO:0000256" key="4">
    <source>
        <dbReference type="ARBA" id="ARBA00012406"/>
    </source>
</evidence>